<dbReference type="AlphaFoldDB" id="A0A9D1GEL8"/>
<dbReference type="EMBL" id="DVKT01000051">
    <property type="protein sequence ID" value="HIT39695.1"/>
    <property type="molecule type" value="Genomic_DNA"/>
</dbReference>
<dbReference type="InterPro" id="IPR003509">
    <property type="entry name" value="UPF0102_YraN-like"/>
</dbReference>
<sequence>MALHNDTGKGGEECAAEYLVTRGYVVRDVNWRNGKYELDIVAYKDGVLVVVEVKTRTSVEYMRPEEAVTRAKCRRVIDAADAYVRHYDLPFDVRFDVIALIKKNDGTYDIDHIEDAFFPTIR</sequence>
<dbReference type="GO" id="GO:0003676">
    <property type="term" value="F:nucleic acid binding"/>
    <property type="evidence" value="ECO:0007669"/>
    <property type="project" value="InterPro"/>
</dbReference>
<dbReference type="PANTHER" id="PTHR34039:SF1">
    <property type="entry name" value="UPF0102 PROTEIN YRAN"/>
    <property type="match status" value="1"/>
</dbReference>
<name>A0A9D1GEL8_9BACT</name>
<dbReference type="InterPro" id="IPR011335">
    <property type="entry name" value="Restrct_endonuc-II-like"/>
</dbReference>
<evidence type="ECO:0000313" key="4">
    <source>
        <dbReference type="Proteomes" id="UP000886722"/>
    </source>
</evidence>
<dbReference type="InterPro" id="IPR011856">
    <property type="entry name" value="tRNA_endonuc-like_dom_sf"/>
</dbReference>
<dbReference type="PANTHER" id="PTHR34039">
    <property type="entry name" value="UPF0102 PROTEIN YRAN"/>
    <property type="match status" value="1"/>
</dbReference>
<evidence type="ECO:0000313" key="3">
    <source>
        <dbReference type="EMBL" id="HIT39695.1"/>
    </source>
</evidence>
<evidence type="ECO:0000256" key="1">
    <source>
        <dbReference type="ARBA" id="ARBA00006738"/>
    </source>
</evidence>
<reference evidence="3" key="1">
    <citation type="submission" date="2020-10" db="EMBL/GenBank/DDBJ databases">
        <authorList>
            <person name="Gilroy R."/>
        </authorList>
    </citation>
    <scope>NUCLEOTIDE SEQUENCE</scope>
    <source>
        <strain evidence="3">21143</strain>
    </source>
</reference>
<evidence type="ECO:0000256" key="2">
    <source>
        <dbReference type="HAMAP-Rule" id="MF_00048"/>
    </source>
</evidence>
<accession>A0A9D1GEL8</accession>
<comment type="similarity">
    <text evidence="1 2">Belongs to the UPF0102 family.</text>
</comment>
<protein>
    <recommendedName>
        <fullName evidence="2">UPF0102 protein IAD06_06630</fullName>
    </recommendedName>
</protein>
<proteinExistence type="inferred from homology"/>
<dbReference type="Pfam" id="PF02021">
    <property type="entry name" value="UPF0102"/>
    <property type="match status" value="1"/>
</dbReference>
<dbReference type="HAMAP" id="MF_00048">
    <property type="entry name" value="UPF0102"/>
    <property type="match status" value="1"/>
</dbReference>
<organism evidence="3 4">
    <name type="scientific">Candidatus Caccoplasma intestinavium</name>
    <dbReference type="NCBI Taxonomy" id="2840716"/>
    <lineage>
        <taxon>Bacteria</taxon>
        <taxon>Pseudomonadati</taxon>
        <taxon>Bacteroidota</taxon>
        <taxon>Bacteroidia</taxon>
        <taxon>Bacteroidales</taxon>
        <taxon>Bacteroidaceae</taxon>
        <taxon>Bacteroidaceae incertae sedis</taxon>
        <taxon>Candidatus Caccoplasma</taxon>
    </lineage>
</organism>
<dbReference type="Proteomes" id="UP000886722">
    <property type="component" value="Unassembled WGS sequence"/>
</dbReference>
<comment type="caution">
    <text evidence="3">The sequence shown here is derived from an EMBL/GenBank/DDBJ whole genome shotgun (WGS) entry which is preliminary data.</text>
</comment>
<gene>
    <name evidence="3" type="ORF">IAD06_06630</name>
</gene>
<reference evidence="3" key="2">
    <citation type="journal article" date="2021" name="PeerJ">
        <title>Extensive microbial diversity within the chicken gut microbiome revealed by metagenomics and culture.</title>
        <authorList>
            <person name="Gilroy R."/>
            <person name="Ravi A."/>
            <person name="Getino M."/>
            <person name="Pursley I."/>
            <person name="Horton D.L."/>
            <person name="Alikhan N.F."/>
            <person name="Baker D."/>
            <person name="Gharbi K."/>
            <person name="Hall N."/>
            <person name="Watson M."/>
            <person name="Adriaenssens E.M."/>
            <person name="Foster-Nyarko E."/>
            <person name="Jarju S."/>
            <person name="Secka A."/>
            <person name="Antonio M."/>
            <person name="Oren A."/>
            <person name="Chaudhuri R.R."/>
            <person name="La Ragione R."/>
            <person name="Hildebrand F."/>
            <person name="Pallen M.J."/>
        </authorList>
    </citation>
    <scope>NUCLEOTIDE SEQUENCE</scope>
    <source>
        <strain evidence="3">21143</strain>
    </source>
</reference>
<dbReference type="CDD" id="cd20736">
    <property type="entry name" value="PoNe_Nuclease"/>
    <property type="match status" value="1"/>
</dbReference>
<dbReference type="Gene3D" id="3.40.1350.10">
    <property type="match status" value="1"/>
</dbReference>
<dbReference type="SUPFAM" id="SSF52980">
    <property type="entry name" value="Restriction endonuclease-like"/>
    <property type="match status" value="1"/>
</dbReference>